<sequence length="84" mass="9393">MGLIEMSETAVATAVVIAIVAIIINIILFVAIICTAGNTEKTYKELQETNKRLEMMNKNLLDTNMILINRFSQGNNYNKDNNSQ</sequence>
<keyword evidence="2" id="KW-1133">Transmembrane helix</keyword>
<evidence type="ECO:0000313" key="4">
    <source>
        <dbReference type="Proteomes" id="UP001208131"/>
    </source>
</evidence>
<organism evidence="3 4">
    <name type="scientific">Hominimerdicola aceti</name>
    <dbReference type="NCBI Taxonomy" id="2981726"/>
    <lineage>
        <taxon>Bacteria</taxon>
        <taxon>Bacillati</taxon>
        <taxon>Bacillota</taxon>
        <taxon>Clostridia</taxon>
        <taxon>Eubacteriales</taxon>
        <taxon>Oscillospiraceae</taxon>
        <taxon>Hominimerdicola</taxon>
    </lineage>
</organism>
<dbReference type="AlphaFoldDB" id="A0AAE3IKN5"/>
<evidence type="ECO:0000313" key="3">
    <source>
        <dbReference type="EMBL" id="MCU6705633.1"/>
    </source>
</evidence>
<feature type="coiled-coil region" evidence="1">
    <location>
        <begin position="36"/>
        <end position="63"/>
    </location>
</feature>
<dbReference type="Proteomes" id="UP001208131">
    <property type="component" value="Unassembled WGS sequence"/>
</dbReference>
<accession>A0AAE3IKN5</accession>
<proteinExistence type="predicted"/>
<protein>
    <submittedName>
        <fullName evidence="3">Uncharacterized protein</fullName>
    </submittedName>
</protein>
<keyword evidence="4" id="KW-1185">Reference proteome</keyword>
<feature type="transmembrane region" description="Helical" evidence="2">
    <location>
        <begin position="12"/>
        <end position="34"/>
    </location>
</feature>
<keyword evidence="2" id="KW-0812">Transmembrane</keyword>
<reference evidence="3 4" key="1">
    <citation type="journal article" date="2021" name="ISME Commun">
        <title>Automated analysis of genomic sequences facilitates high-throughput and comprehensive description of bacteria.</title>
        <authorList>
            <person name="Hitch T.C.A."/>
        </authorList>
    </citation>
    <scope>NUCLEOTIDE SEQUENCE [LARGE SCALE GENOMIC DNA]</scope>
    <source>
        <strain evidence="3 4">Sanger_31</strain>
    </source>
</reference>
<name>A0AAE3IKN5_9FIRM</name>
<keyword evidence="2" id="KW-0472">Membrane</keyword>
<evidence type="ECO:0000256" key="2">
    <source>
        <dbReference type="SAM" id="Phobius"/>
    </source>
</evidence>
<comment type="caution">
    <text evidence="3">The sequence shown here is derived from an EMBL/GenBank/DDBJ whole genome shotgun (WGS) entry which is preliminary data.</text>
</comment>
<keyword evidence="1" id="KW-0175">Coiled coil</keyword>
<dbReference type="EMBL" id="JAOQJZ010000005">
    <property type="protein sequence ID" value="MCU6705633.1"/>
    <property type="molecule type" value="Genomic_DNA"/>
</dbReference>
<dbReference type="RefSeq" id="WP_265290583.1">
    <property type="nucleotide sequence ID" value="NZ_JAOQJZ010000005.1"/>
</dbReference>
<evidence type="ECO:0000256" key="1">
    <source>
        <dbReference type="SAM" id="Coils"/>
    </source>
</evidence>
<gene>
    <name evidence="3" type="ORF">OCV57_06810</name>
</gene>